<name>A0A3M7LZP2_9PLEO</name>
<evidence type="ECO:0000313" key="2">
    <source>
        <dbReference type="Proteomes" id="UP000265663"/>
    </source>
</evidence>
<gene>
    <name evidence="1" type="ORF">GMOD_00010092</name>
</gene>
<evidence type="ECO:0000313" key="1">
    <source>
        <dbReference type="EMBL" id="RMZ67725.1"/>
    </source>
</evidence>
<proteinExistence type="predicted"/>
<dbReference type="EMBL" id="KE747811">
    <property type="protein sequence ID" value="RMZ67725.1"/>
    <property type="molecule type" value="Genomic_DNA"/>
</dbReference>
<dbReference type="Proteomes" id="UP000265663">
    <property type="component" value="Unassembled WGS sequence"/>
</dbReference>
<keyword evidence="2" id="KW-1185">Reference proteome</keyword>
<accession>A0A3M7LZP2</accession>
<reference evidence="1 2" key="1">
    <citation type="journal article" date="2014" name="PLoS ONE">
        <title>De novo Genome Assembly of the Fungal Plant Pathogen Pyrenophora semeniperda.</title>
        <authorList>
            <person name="Soliai M.M."/>
            <person name="Meyer S.E."/>
            <person name="Udall J.A."/>
            <person name="Elzinga D.E."/>
            <person name="Hermansen R.A."/>
            <person name="Bodily P.M."/>
            <person name="Hart A.A."/>
            <person name="Coleman C.E."/>
        </authorList>
    </citation>
    <scope>NUCLEOTIDE SEQUENCE [LARGE SCALE GENOMIC DNA]</scope>
    <source>
        <strain evidence="1 2">CCB06</strain>
        <tissue evidence="1">Mycelium</tissue>
    </source>
</reference>
<organism evidence="1 2">
    <name type="scientific">Pyrenophora seminiperda CCB06</name>
    <dbReference type="NCBI Taxonomy" id="1302712"/>
    <lineage>
        <taxon>Eukaryota</taxon>
        <taxon>Fungi</taxon>
        <taxon>Dikarya</taxon>
        <taxon>Ascomycota</taxon>
        <taxon>Pezizomycotina</taxon>
        <taxon>Dothideomycetes</taxon>
        <taxon>Pleosporomycetidae</taxon>
        <taxon>Pleosporales</taxon>
        <taxon>Pleosporineae</taxon>
        <taxon>Pleosporaceae</taxon>
        <taxon>Pyrenophora</taxon>
    </lineage>
</organism>
<dbReference type="AlphaFoldDB" id="A0A3M7LZP2"/>
<protein>
    <submittedName>
        <fullName evidence="1">Uncharacterized protein</fullName>
    </submittedName>
</protein>
<sequence length="40" mass="4703">MINTTPSPCWARWTRTSSPIRVAIVARTRREAHRLDPSRR</sequence>